<protein>
    <recommendedName>
        <fullName evidence="5">Alpha-type protein kinase domain-containing protein</fullName>
    </recommendedName>
</protein>
<keyword evidence="1" id="KW-0723">Serine/threonine-protein kinase</keyword>
<keyword evidence="4" id="KW-1133">Transmembrane helix</keyword>
<evidence type="ECO:0000313" key="7">
    <source>
        <dbReference type="Proteomes" id="UP000008063"/>
    </source>
</evidence>
<dbReference type="Pfam" id="PF02816">
    <property type="entry name" value="Alpha_kinase"/>
    <property type="match status" value="1"/>
</dbReference>
<reference evidence="7" key="1">
    <citation type="journal article" date="2011" name="Science">
        <title>The plant cell wall-decomposing machinery underlies the functional diversity of forest fungi.</title>
        <authorList>
            <person name="Eastwood D.C."/>
            <person name="Floudas D."/>
            <person name="Binder M."/>
            <person name="Majcherczyk A."/>
            <person name="Schneider P."/>
            <person name="Aerts A."/>
            <person name="Asiegbu F.O."/>
            <person name="Baker S.E."/>
            <person name="Barry K."/>
            <person name="Bendiksby M."/>
            <person name="Blumentritt M."/>
            <person name="Coutinho P.M."/>
            <person name="Cullen D."/>
            <person name="de Vries R.P."/>
            <person name="Gathman A."/>
            <person name="Goodell B."/>
            <person name="Henrissat B."/>
            <person name="Ihrmark K."/>
            <person name="Kauserud H."/>
            <person name="Kohler A."/>
            <person name="LaButti K."/>
            <person name="Lapidus A."/>
            <person name="Lavin J.L."/>
            <person name="Lee Y.-H."/>
            <person name="Lindquist E."/>
            <person name="Lilly W."/>
            <person name="Lucas S."/>
            <person name="Morin E."/>
            <person name="Murat C."/>
            <person name="Oguiza J.A."/>
            <person name="Park J."/>
            <person name="Pisabarro A.G."/>
            <person name="Riley R."/>
            <person name="Rosling A."/>
            <person name="Salamov A."/>
            <person name="Schmidt O."/>
            <person name="Schmutz J."/>
            <person name="Skrede I."/>
            <person name="Stenlid J."/>
            <person name="Wiebenga A."/>
            <person name="Xie X."/>
            <person name="Kuees U."/>
            <person name="Hibbett D.S."/>
            <person name="Hoffmeister D."/>
            <person name="Hoegberg N."/>
            <person name="Martin F."/>
            <person name="Grigoriev I.V."/>
            <person name="Watkinson S.C."/>
        </authorList>
    </citation>
    <scope>NUCLEOTIDE SEQUENCE [LARGE SCALE GENOMIC DNA]</scope>
    <source>
        <strain evidence="7">strain S7.3</strain>
    </source>
</reference>
<organism evidence="7">
    <name type="scientific">Serpula lacrymans var. lacrymans (strain S7.3)</name>
    <name type="common">Dry rot fungus</name>
    <dbReference type="NCBI Taxonomy" id="936435"/>
    <lineage>
        <taxon>Eukaryota</taxon>
        <taxon>Fungi</taxon>
        <taxon>Dikarya</taxon>
        <taxon>Basidiomycota</taxon>
        <taxon>Agaricomycotina</taxon>
        <taxon>Agaricomycetes</taxon>
        <taxon>Agaricomycetidae</taxon>
        <taxon>Boletales</taxon>
        <taxon>Coniophorineae</taxon>
        <taxon>Serpulaceae</taxon>
        <taxon>Serpula</taxon>
    </lineage>
</organism>
<accession>F8QBK0</accession>
<dbReference type="AlphaFoldDB" id="F8QBK0"/>
<dbReference type="GO" id="GO:0004674">
    <property type="term" value="F:protein serine/threonine kinase activity"/>
    <property type="evidence" value="ECO:0007669"/>
    <property type="project" value="UniProtKB-KW"/>
</dbReference>
<proteinExistence type="predicted"/>
<name>F8QBK0_SERL3</name>
<evidence type="ECO:0000256" key="1">
    <source>
        <dbReference type="ARBA" id="ARBA00022527"/>
    </source>
</evidence>
<sequence length="244" mass="26948">MMAQGDVRRLAKPILSTDIGTYILFLVPSIMFTDLLKKRVPFDVMNKVNHPIVTLTADCSLKAMLGPARSFKTCHPALLEQTVEGAEKSAITSSPSGGRKGLAVKDELVKMLNKANCLYWATSLMALVYSFVDNKLTQRPLVSPSPVIPQLRVVHAALAIPQDTRESRNAVYLLEEKISGHFVKYINNNCATPRDHLAPPKLEIAMFLCFAQHTQYHFSQGLVFVSDFQGSGGILTDCQIITTK</sequence>
<dbReference type="EMBL" id="GL945488">
    <property type="protein sequence ID" value="EGN94586.1"/>
    <property type="molecule type" value="Genomic_DNA"/>
</dbReference>
<gene>
    <name evidence="6" type="ORF">SERLA73DRAFT_126060</name>
</gene>
<dbReference type="InterPro" id="IPR004166">
    <property type="entry name" value="a-kinase_dom"/>
</dbReference>
<keyword evidence="4" id="KW-0472">Membrane</keyword>
<evidence type="ECO:0000259" key="5">
    <source>
        <dbReference type="PROSITE" id="PS51158"/>
    </source>
</evidence>
<dbReference type="Proteomes" id="UP000008063">
    <property type="component" value="Unassembled WGS sequence"/>
</dbReference>
<evidence type="ECO:0000256" key="4">
    <source>
        <dbReference type="SAM" id="Phobius"/>
    </source>
</evidence>
<dbReference type="HOGENOM" id="CLU_073913_2_0_1"/>
<evidence type="ECO:0000313" key="6">
    <source>
        <dbReference type="EMBL" id="EGN94586.1"/>
    </source>
</evidence>
<keyword evidence="3" id="KW-0418">Kinase</keyword>
<keyword evidence="2" id="KW-0808">Transferase</keyword>
<feature type="domain" description="Alpha-type protein kinase" evidence="5">
    <location>
        <begin position="1"/>
        <end position="244"/>
    </location>
</feature>
<dbReference type="Gene3D" id="3.20.200.10">
    <property type="entry name" value="MHCK/EF2 kinase"/>
    <property type="match status" value="1"/>
</dbReference>
<dbReference type="PROSITE" id="PS51158">
    <property type="entry name" value="ALPHA_KINASE"/>
    <property type="match status" value="1"/>
</dbReference>
<dbReference type="InterPro" id="IPR011009">
    <property type="entry name" value="Kinase-like_dom_sf"/>
</dbReference>
<dbReference type="GO" id="GO:0005524">
    <property type="term" value="F:ATP binding"/>
    <property type="evidence" value="ECO:0007669"/>
    <property type="project" value="InterPro"/>
</dbReference>
<keyword evidence="4" id="KW-0812">Transmembrane</keyword>
<evidence type="ECO:0000256" key="3">
    <source>
        <dbReference type="ARBA" id="ARBA00022777"/>
    </source>
</evidence>
<keyword evidence="7" id="KW-1185">Reference proteome</keyword>
<dbReference type="SUPFAM" id="SSF56112">
    <property type="entry name" value="Protein kinase-like (PK-like)"/>
    <property type="match status" value="1"/>
</dbReference>
<evidence type="ECO:0000256" key="2">
    <source>
        <dbReference type="ARBA" id="ARBA00022679"/>
    </source>
</evidence>
<dbReference type="InParanoid" id="F8QBK0"/>
<dbReference type="OrthoDB" id="301415at2759"/>
<dbReference type="STRING" id="936435.F8QBK0"/>
<feature type="transmembrane region" description="Helical" evidence="4">
    <location>
        <begin position="19"/>
        <end position="36"/>
    </location>
</feature>